<proteinExistence type="predicted"/>
<dbReference type="InterPro" id="IPR009835">
    <property type="entry name" value="SrtB"/>
</dbReference>
<sequence length="252" mass="28533">MGKGRNAGIFCLITGIVLCIMAVCQYSPYYENKKEILRLQNYVQKDIEDQGLSVDVSTPENAGEDQEDWGENLPMLDFDRLNQVNEDICGWIYVPGTVVNYPVLYGDEYLSKDYQGQYSPLGAIFTCNETDFDDQWHVLLYGHRTFDGQMFGILNSFDALDFAKDHSVYFYTAEGDIYEFIPAASYLCSPSGSSFEDVTEIGEYVQIIKNEADDHGWADMQMLETGEKILTLVTCPPKNSDSLRRIVQCVGK</sequence>
<dbReference type="SUPFAM" id="SSF63817">
    <property type="entry name" value="Sortase"/>
    <property type="match status" value="1"/>
</dbReference>
<dbReference type="Proteomes" id="UP000543642">
    <property type="component" value="Unassembled WGS sequence"/>
</dbReference>
<dbReference type="InterPro" id="IPR023365">
    <property type="entry name" value="Sortase_dom-sf"/>
</dbReference>
<dbReference type="RefSeq" id="WP_183772885.1">
    <property type="nucleotide sequence ID" value="NZ_JACHFW010000004.1"/>
</dbReference>
<reference evidence="4 5" key="1">
    <citation type="submission" date="2020-08" db="EMBL/GenBank/DDBJ databases">
        <title>Genomic Encyclopedia of Type Strains, Phase IV (KMG-IV): sequencing the most valuable type-strain genomes for metagenomic binning, comparative biology and taxonomic classification.</title>
        <authorList>
            <person name="Goeker M."/>
        </authorList>
    </citation>
    <scope>NUCLEOTIDE SEQUENCE [LARGE SCALE GENOMIC DNA]</scope>
    <source>
        <strain evidence="4 5">DSM 106146</strain>
    </source>
</reference>
<dbReference type="Gene3D" id="2.40.260.10">
    <property type="entry name" value="Sortase"/>
    <property type="match status" value="1"/>
</dbReference>
<evidence type="ECO:0000256" key="2">
    <source>
        <dbReference type="PIRSR" id="PIRSR605754-1"/>
    </source>
</evidence>
<keyword evidence="3" id="KW-0812">Transmembrane</keyword>
<keyword evidence="5" id="KW-1185">Reference proteome</keyword>
<evidence type="ECO:0000313" key="5">
    <source>
        <dbReference type="Proteomes" id="UP000543642"/>
    </source>
</evidence>
<feature type="transmembrane region" description="Helical" evidence="3">
    <location>
        <begin position="7"/>
        <end position="29"/>
    </location>
</feature>
<keyword evidence="3" id="KW-1133">Transmembrane helix</keyword>
<gene>
    <name evidence="4" type="ORF">HNP82_001446</name>
</gene>
<dbReference type="Pfam" id="PF04203">
    <property type="entry name" value="Sortase"/>
    <property type="match status" value="1"/>
</dbReference>
<dbReference type="InterPro" id="IPR005754">
    <property type="entry name" value="Sortase"/>
</dbReference>
<dbReference type="GO" id="GO:0016787">
    <property type="term" value="F:hydrolase activity"/>
    <property type="evidence" value="ECO:0007669"/>
    <property type="project" value="UniProtKB-KW"/>
</dbReference>
<dbReference type="EMBL" id="JACHFW010000004">
    <property type="protein sequence ID" value="MBB5264335.1"/>
    <property type="molecule type" value="Genomic_DNA"/>
</dbReference>
<keyword evidence="1 4" id="KW-0378">Hydrolase</keyword>
<evidence type="ECO:0000256" key="3">
    <source>
        <dbReference type="SAM" id="Phobius"/>
    </source>
</evidence>
<accession>A0A7W8HAV4</accession>
<feature type="active site" description="Acyl-thioester intermediate" evidence="2">
    <location>
        <position position="235"/>
    </location>
</feature>
<dbReference type="CDD" id="cd05826">
    <property type="entry name" value="Sortase_B"/>
    <property type="match status" value="1"/>
</dbReference>
<feature type="active site" description="Proton donor/acceptor" evidence="2">
    <location>
        <position position="143"/>
    </location>
</feature>
<protein>
    <submittedName>
        <fullName evidence="4">Sortase B</fullName>
        <ecNumber evidence="4">3.4.22.70</ecNumber>
    </submittedName>
</protein>
<organism evidence="4 5">
    <name type="scientific">Catenibacillus scindens</name>
    <dbReference type="NCBI Taxonomy" id="673271"/>
    <lineage>
        <taxon>Bacteria</taxon>
        <taxon>Bacillati</taxon>
        <taxon>Bacillota</taxon>
        <taxon>Clostridia</taxon>
        <taxon>Lachnospirales</taxon>
        <taxon>Lachnospiraceae</taxon>
        <taxon>Catenibacillus</taxon>
    </lineage>
</organism>
<dbReference type="AlphaFoldDB" id="A0A7W8HAV4"/>
<name>A0A7W8HAV4_9FIRM</name>
<evidence type="ECO:0000313" key="4">
    <source>
        <dbReference type="EMBL" id="MBB5264335.1"/>
    </source>
</evidence>
<comment type="caution">
    <text evidence="4">The sequence shown here is derived from an EMBL/GenBank/DDBJ whole genome shotgun (WGS) entry which is preliminary data.</text>
</comment>
<dbReference type="EC" id="3.4.22.70" evidence="4"/>
<keyword evidence="3" id="KW-0472">Membrane</keyword>
<evidence type="ECO:0000256" key="1">
    <source>
        <dbReference type="ARBA" id="ARBA00022801"/>
    </source>
</evidence>